<organism evidence="10 11">
    <name type="scientific">Pseudaeromonas paramecii</name>
    <dbReference type="NCBI Taxonomy" id="2138166"/>
    <lineage>
        <taxon>Bacteria</taxon>
        <taxon>Pseudomonadati</taxon>
        <taxon>Pseudomonadota</taxon>
        <taxon>Gammaproteobacteria</taxon>
        <taxon>Aeromonadales</taxon>
        <taxon>Aeromonadaceae</taxon>
        <taxon>Pseudaeromonas</taxon>
    </lineage>
</organism>
<dbReference type="EMBL" id="BAABFC010000009">
    <property type="protein sequence ID" value="GAA4496283.1"/>
    <property type="molecule type" value="Genomic_DNA"/>
</dbReference>
<dbReference type="InterPro" id="IPR005257">
    <property type="entry name" value="Anth_synth_I_TrpE"/>
</dbReference>
<evidence type="ECO:0000256" key="2">
    <source>
        <dbReference type="ARBA" id="ARBA00009562"/>
    </source>
</evidence>
<name>A0ABP8Q4T1_9GAMM</name>
<comment type="caution">
    <text evidence="10">The sequence shown here is derived from an EMBL/GenBank/DDBJ whole genome shotgun (WGS) entry which is preliminary data.</text>
</comment>
<dbReference type="Proteomes" id="UP001501321">
    <property type="component" value="Unassembled WGS sequence"/>
</dbReference>
<comment type="similarity">
    <text evidence="2 7">Belongs to the anthranilate synthase component I family.</text>
</comment>
<feature type="domain" description="Chorismate-utilising enzyme C-terminal" evidence="8">
    <location>
        <begin position="234"/>
        <end position="494"/>
    </location>
</feature>
<comment type="catalytic activity">
    <reaction evidence="6 7">
        <text>chorismate + L-glutamine = anthranilate + pyruvate + L-glutamate + H(+)</text>
        <dbReference type="Rhea" id="RHEA:21732"/>
        <dbReference type="ChEBI" id="CHEBI:15361"/>
        <dbReference type="ChEBI" id="CHEBI:15378"/>
        <dbReference type="ChEBI" id="CHEBI:16567"/>
        <dbReference type="ChEBI" id="CHEBI:29748"/>
        <dbReference type="ChEBI" id="CHEBI:29985"/>
        <dbReference type="ChEBI" id="CHEBI:58359"/>
        <dbReference type="EC" id="4.1.3.27"/>
    </reaction>
</comment>
<keyword evidence="3" id="KW-0479">Metal-binding</keyword>
<reference evidence="11" key="1">
    <citation type="journal article" date="2019" name="Int. J. Syst. Evol. Microbiol.">
        <title>The Global Catalogue of Microorganisms (GCM) 10K type strain sequencing project: providing services to taxonomists for standard genome sequencing and annotation.</title>
        <authorList>
            <consortium name="The Broad Institute Genomics Platform"/>
            <consortium name="The Broad Institute Genome Sequencing Center for Infectious Disease"/>
            <person name="Wu L."/>
            <person name="Ma J."/>
        </authorList>
    </citation>
    <scope>NUCLEOTIDE SEQUENCE [LARGE SCALE GENOMIC DNA]</scope>
    <source>
        <strain evidence="11">JCM 32226</strain>
    </source>
</reference>
<keyword evidence="7" id="KW-0028">Amino-acid biosynthesis</keyword>
<dbReference type="PIRSF" id="PIRSF001373">
    <property type="entry name" value="TrpE"/>
    <property type="match status" value="1"/>
</dbReference>
<dbReference type="PANTHER" id="PTHR11236:SF49">
    <property type="entry name" value="ANTHRANILATE SYNTHASE COMPONENT 1"/>
    <property type="match status" value="1"/>
</dbReference>
<protein>
    <recommendedName>
        <fullName evidence="7">Anthranilate synthase component 1</fullName>
        <ecNumber evidence="7">4.1.3.27</ecNumber>
    </recommendedName>
</protein>
<keyword evidence="5 7" id="KW-0456">Lyase</keyword>
<accession>A0ABP8Q4T1</accession>
<dbReference type="InterPro" id="IPR015890">
    <property type="entry name" value="Chorismate_C"/>
</dbReference>
<evidence type="ECO:0000256" key="7">
    <source>
        <dbReference type="PIRNR" id="PIRNR001373"/>
    </source>
</evidence>
<comment type="pathway">
    <text evidence="7">Amino-acid biosynthesis; L-tryptophan biosynthesis; L-tryptophan from chorismate: step 1/5.</text>
</comment>
<keyword evidence="7" id="KW-0057">Aromatic amino acid biosynthesis</keyword>
<evidence type="ECO:0000256" key="4">
    <source>
        <dbReference type="ARBA" id="ARBA00022842"/>
    </source>
</evidence>
<evidence type="ECO:0000256" key="5">
    <source>
        <dbReference type="ARBA" id="ARBA00023239"/>
    </source>
</evidence>
<evidence type="ECO:0000313" key="11">
    <source>
        <dbReference type="Proteomes" id="UP001501321"/>
    </source>
</evidence>
<keyword evidence="11" id="KW-1185">Reference proteome</keyword>
<keyword evidence="7" id="KW-0822">Tryptophan biosynthesis</keyword>
<dbReference type="NCBIfam" id="NF010079">
    <property type="entry name" value="PRK13564.1"/>
    <property type="match status" value="1"/>
</dbReference>
<dbReference type="PANTHER" id="PTHR11236">
    <property type="entry name" value="AMINOBENZOATE/ANTHRANILATE SYNTHASE"/>
    <property type="match status" value="1"/>
</dbReference>
<gene>
    <name evidence="10" type="ORF">GCM10023095_10950</name>
</gene>
<feature type="domain" description="Anthranilate synthase component I N-terminal" evidence="9">
    <location>
        <begin position="17"/>
        <end position="183"/>
    </location>
</feature>
<keyword evidence="4" id="KW-0460">Magnesium</keyword>
<dbReference type="EC" id="4.1.3.27" evidence="7"/>
<dbReference type="Pfam" id="PF04715">
    <property type="entry name" value="Anth_synt_I_N"/>
    <property type="match status" value="1"/>
</dbReference>
<dbReference type="InterPro" id="IPR005801">
    <property type="entry name" value="ADC_synthase"/>
</dbReference>
<evidence type="ECO:0000256" key="6">
    <source>
        <dbReference type="ARBA" id="ARBA00047683"/>
    </source>
</evidence>
<evidence type="ECO:0000259" key="8">
    <source>
        <dbReference type="Pfam" id="PF00425"/>
    </source>
</evidence>
<sequence length="522" mass="56964">MNRLVRQLAVRQAAYVADPLALFSHLTQPFDNSLLLESAEIDSKAGTQSLLLIDACVRLTCYGNRVTAQATNANGLAVLAFLAQALPADVSRQPQGDALEMVFPAIDANQDEDSRLKALSVLDSLRLLLAQDEALFLGGLFAYDLIASYEQLPEVAAPQNDCPDFCFYLAETLIHIDHLQGRTDLRALVFGDTAEAARLTARLDDLKAQCDHFVAPALPLAPALSGGLQVDKSDKQYCADVERLKGNIRKGDIFQVVPSRCFSLPCPAPLLAYRQLKRTNPSPYMFYMNDEAFTLFGASPESSVKFDHANRQVEMYPIAGTRRRGINPDGSINLDLDGRLELDLRQDAKETAEHLMLVDLARNDIARISEPGTRHVKDLLKVDRYSHVMHLVSRVVGTLRADLDALHAYQACMNMGTLTGAPKIRASELIREVEGKRRGSYGGAVGYLNGQGDMDTCIVIRSAFVKEGRAYVQAGAGVVFDSKPQAEADETRNKAAAVLNAIALAHGQTLTSLLESLEANHG</sequence>
<evidence type="ECO:0000256" key="3">
    <source>
        <dbReference type="ARBA" id="ARBA00022723"/>
    </source>
</evidence>
<proteinExistence type="inferred from homology"/>
<evidence type="ECO:0000259" key="9">
    <source>
        <dbReference type="Pfam" id="PF04715"/>
    </source>
</evidence>
<dbReference type="PRINTS" id="PR00095">
    <property type="entry name" value="ANTSNTHASEI"/>
</dbReference>
<dbReference type="RefSeq" id="WP_345010851.1">
    <property type="nucleotide sequence ID" value="NZ_BAABFC010000009.1"/>
</dbReference>
<dbReference type="InterPro" id="IPR019999">
    <property type="entry name" value="Anth_synth_I-like"/>
</dbReference>
<dbReference type="Gene3D" id="3.60.120.10">
    <property type="entry name" value="Anthranilate synthase"/>
    <property type="match status" value="1"/>
</dbReference>
<dbReference type="InterPro" id="IPR006805">
    <property type="entry name" value="Anth_synth_I_N"/>
</dbReference>
<dbReference type="Pfam" id="PF00425">
    <property type="entry name" value="Chorismate_bind"/>
    <property type="match status" value="1"/>
</dbReference>
<dbReference type="NCBIfam" id="TIGR00565">
    <property type="entry name" value="trpE_proteo"/>
    <property type="match status" value="1"/>
</dbReference>
<comment type="cofactor">
    <cofactor evidence="1">
        <name>Mg(2+)</name>
        <dbReference type="ChEBI" id="CHEBI:18420"/>
    </cofactor>
</comment>
<dbReference type="SUPFAM" id="SSF56322">
    <property type="entry name" value="ADC synthase"/>
    <property type="match status" value="1"/>
</dbReference>
<evidence type="ECO:0000256" key="1">
    <source>
        <dbReference type="ARBA" id="ARBA00001946"/>
    </source>
</evidence>
<evidence type="ECO:0000313" key="10">
    <source>
        <dbReference type="EMBL" id="GAA4496283.1"/>
    </source>
</evidence>